<evidence type="ECO:0000256" key="1">
    <source>
        <dbReference type="SAM" id="MobiDB-lite"/>
    </source>
</evidence>
<feature type="region of interest" description="Disordered" evidence="1">
    <location>
        <begin position="95"/>
        <end position="115"/>
    </location>
</feature>
<dbReference type="SUPFAM" id="SSF75712">
    <property type="entry name" value="Rad50 coiled-coil Zn hook"/>
    <property type="match status" value="1"/>
</dbReference>
<organism evidence="2 3">
    <name type="scientific">Corynebacterium lowii</name>
    <dbReference type="NCBI Taxonomy" id="1544413"/>
    <lineage>
        <taxon>Bacteria</taxon>
        <taxon>Bacillati</taxon>
        <taxon>Actinomycetota</taxon>
        <taxon>Actinomycetes</taxon>
        <taxon>Mycobacteriales</taxon>
        <taxon>Corynebacteriaceae</taxon>
        <taxon>Corynebacterium</taxon>
    </lineage>
</organism>
<feature type="compositionally biased region" description="Basic and acidic residues" evidence="1">
    <location>
        <begin position="378"/>
        <end position="389"/>
    </location>
</feature>
<evidence type="ECO:0000313" key="3">
    <source>
        <dbReference type="Proteomes" id="UP000050488"/>
    </source>
</evidence>
<dbReference type="EMBL" id="LKEV01000001">
    <property type="protein sequence ID" value="KQB87588.1"/>
    <property type="molecule type" value="Genomic_DNA"/>
</dbReference>
<dbReference type="PATRIC" id="fig|1544413.3.peg.651"/>
<sequence>MARTTPFSEVITVVRPLMKGTRKLDVFTAELIAMSMQADQDAHGERSALQLRSVALWKGDVNGSSLLLANLASEIASQRDEVTFGGNITRKRPIGKGNTNVEVTSTNSGVESGTYKSRHTKNHWLVGSTLLQLIGYENPEKLMVITRQDFKTKAFTWRTFWPACCAYEDRIASKPSVLLPSQNTSATAAKCALAALITGRDYGAWARDESTDTKKLKNNAVIEYLERQPEKLAMRIESIKKALGTSNEDEIKHHISEISQRMEPVQQSIALAMAEGQRIVGQLQQVREGLAESSALGARYEELAASYRVRIDRLDFVQQGMHLLSERPAAHSCPVCDNKLDPAMPNHVPDSTAAERDELVQRLADLNQTLRQMGDDQGAPREAVHERHLQSTRRVPRSSGLRWAPICSTRSVRARSQHSRRPRFHDSCSMRRSMARAKPSKARATAPSLTSPSCLCFATTSPAMKPATIPACWSSTHPCWASMTSSLTRS</sequence>
<dbReference type="AlphaFoldDB" id="A0A0Q0YYY6"/>
<feature type="compositionally biased region" description="Basic residues" evidence="1">
    <location>
        <begin position="412"/>
        <end position="423"/>
    </location>
</feature>
<feature type="region of interest" description="Disordered" evidence="1">
    <location>
        <begin position="412"/>
        <end position="448"/>
    </location>
</feature>
<evidence type="ECO:0000313" key="2">
    <source>
        <dbReference type="EMBL" id="KQB87588.1"/>
    </source>
</evidence>
<accession>A0A0Q0YYY6</accession>
<name>A0A0Q0YYY6_9CORY</name>
<comment type="caution">
    <text evidence="2">The sequence shown here is derived from an EMBL/GenBank/DDBJ whole genome shotgun (WGS) entry which is preliminary data.</text>
</comment>
<dbReference type="Proteomes" id="UP000050488">
    <property type="component" value="Unassembled WGS sequence"/>
</dbReference>
<proteinExistence type="predicted"/>
<feature type="region of interest" description="Disordered" evidence="1">
    <location>
        <begin position="373"/>
        <end position="397"/>
    </location>
</feature>
<protein>
    <submittedName>
        <fullName evidence="2">Uncharacterized protein</fullName>
    </submittedName>
</protein>
<feature type="compositionally biased region" description="Polar residues" evidence="1">
    <location>
        <begin position="97"/>
        <end position="115"/>
    </location>
</feature>
<reference evidence="2 3" key="1">
    <citation type="submission" date="2015-10" db="EMBL/GenBank/DDBJ databases">
        <title>Corynebacteirum lowii and Corynebacterium oculi species nova, derived from human clinical disease and and emended description of Corynebacterium mastiditis.</title>
        <authorList>
            <person name="Bernard K."/>
            <person name="Pacheco A.L."/>
            <person name="Mcdougall C."/>
            <person name="Burtx T."/>
            <person name="Weibe D."/>
            <person name="Tyler S."/>
            <person name="Olson A.B."/>
            <person name="Cnockaert M."/>
            <person name="Eguchi H."/>
            <person name="Kuwahara T."/>
            <person name="Nakayama-Imaohji H."/>
            <person name="Boudewijins M."/>
            <person name="Van Hoecke F."/>
            <person name="Bernier A.-M."/>
            <person name="Vandamme P."/>
        </authorList>
    </citation>
    <scope>NUCLEOTIDE SEQUENCE [LARGE SCALE GENOMIC DNA]</scope>
    <source>
        <strain evidence="2 3">NML 130206</strain>
    </source>
</reference>
<dbReference type="STRING" id="1544413.Clow_00648"/>
<gene>
    <name evidence="2" type="ORF">Clow_00648</name>
</gene>
<keyword evidence="3" id="KW-1185">Reference proteome</keyword>